<dbReference type="Pfam" id="PF07963">
    <property type="entry name" value="N_methyl"/>
    <property type="match status" value="1"/>
</dbReference>
<dbReference type="InterPro" id="IPR045584">
    <property type="entry name" value="Pilin-like"/>
</dbReference>
<keyword evidence="3" id="KW-0812">Transmembrane</keyword>
<keyword evidence="3" id="KW-1133">Transmembrane helix</keyword>
<accession>A0A3M7TY75</accession>
<feature type="transmembrane region" description="Helical" evidence="3">
    <location>
        <begin position="16"/>
        <end position="37"/>
    </location>
</feature>
<evidence type="ECO:0000256" key="3">
    <source>
        <dbReference type="SAM" id="Phobius"/>
    </source>
</evidence>
<keyword evidence="2" id="KW-0178">Competence</keyword>
<keyword evidence="5" id="KW-1185">Reference proteome</keyword>
<dbReference type="PROSITE" id="PS00409">
    <property type="entry name" value="PROKAR_NTER_METHYL"/>
    <property type="match status" value="1"/>
</dbReference>
<dbReference type="NCBIfam" id="TIGR02532">
    <property type="entry name" value="IV_pilin_GFxxxE"/>
    <property type="match status" value="1"/>
</dbReference>
<dbReference type="SUPFAM" id="SSF54523">
    <property type="entry name" value="Pili subunits"/>
    <property type="match status" value="1"/>
</dbReference>
<dbReference type="Proteomes" id="UP000278746">
    <property type="component" value="Unassembled WGS sequence"/>
</dbReference>
<sequence>MAQTKKWYTTEQGFTLIELLVSISILSIVAVVFFSFFTQASLSNQKADTQVAAVNVAERVLNDIKSSGPALGCDESQLGYENDGKGFYIVNGKEKYYVSVTCDDTYDVNGLMLVETVLYDDEDRELVTMYDYFIDWEEE</sequence>
<protein>
    <submittedName>
        <fullName evidence="4">Prepilin-type N-terminal cleavage/methylation domain-containing protein</fullName>
    </submittedName>
</protein>
<dbReference type="Gene3D" id="3.30.700.10">
    <property type="entry name" value="Glycoprotein, Type 4 Pilin"/>
    <property type="match status" value="1"/>
</dbReference>
<evidence type="ECO:0000313" key="5">
    <source>
        <dbReference type="Proteomes" id="UP000278746"/>
    </source>
</evidence>
<name>A0A3M7TY75_9BACI</name>
<dbReference type="GO" id="GO:0009986">
    <property type="term" value="C:cell surface"/>
    <property type="evidence" value="ECO:0007669"/>
    <property type="project" value="UniProtKB-SubCell"/>
</dbReference>
<proteinExistence type="predicted"/>
<evidence type="ECO:0000256" key="1">
    <source>
        <dbReference type="ARBA" id="ARBA00004241"/>
    </source>
</evidence>
<comment type="caution">
    <text evidence="4">The sequence shown here is derived from an EMBL/GenBank/DDBJ whole genome shotgun (WGS) entry which is preliminary data.</text>
</comment>
<comment type="subcellular location">
    <subcellularLocation>
        <location evidence="1">Cell surface</location>
    </subcellularLocation>
</comment>
<evidence type="ECO:0000256" key="2">
    <source>
        <dbReference type="ARBA" id="ARBA00023287"/>
    </source>
</evidence>
<gene>
    <name evidence="4" type="ORF">EBO34_01265</name>
</gene>
<dbReference type="InterPro" id="IPR012902">
    <property type="entry name" value="N_methyl_site"/>
</dbReference>
<dbReference type="AlphaFoldDB" id="A0A3M7TY75"/>
<dbReference type="EMBL" id="RHIB01000001">
    <property type="protein sequence ID" value="RNA70537.1"/>
    <property type="molecule type" value="Genomic_DNA"/>
</dbReference>
<reference evidence="4 5" key="1">
    <citation type="submission" date="2018-10" db="EMBL/GenBank/DDBJ databases">
        <title>Bacillus Keqinensis sp. nov., a moderately halophilic bacterium isolated from a saline-alkaline lake.</title>
        <authorList>
            <person name="Wang H."/>
        </authorList>
    </citation>
    <scope>NUCLEOTIDE SEQUENCE [LARGE SCALE GENOMIC DNA]</scope>
    <source>
        <strain evidence="4 5">KQ-3</strain>
    </source>
</reference>
<organism evidence="4 5">
    <name type="scientific">Alteribacter keqinensis</name>
    <dbReference type="NCBI Taxonomy" id="2483800"/>
    <lineage>
        <taxon>Bacteria</taxon>
        <taxon>Bacillati</taxon>
        <taxon>Bacillota</taxon>
        <taxon>Bacilli</taxon>
        <taxon>Bacillales</taxon>
        <taxon>Bacillaceae</taxon>
        <taxon>Alteribacter</taxon>
    </lineage>
</organism>
<evidence type="ECO:0000313" key="4">
    <source>
        <dbReference type="EMBL" id="RNA70537.1"/>
    </source>
</evidence>
<dbReference type="GO" id="GO:0030420">
    <property type="term" value="P:establishment of competence for transformation"/>
    <property type="evidence" value="ECO:0007669"/>
    <property type="project" value="UniProtKB-KW"/>
</dbReference>
<keyword evidence="3" id="KW-0472">Membrane</keyword>